<dbReference type="Proteomes" id="UP001196413">
    <property type="component" value="Unassembled WGS sequence"/>
</dbReference>
<protein>
    <submittedName>
        <fullName evidence="1">Uncharacterized protein</fullName>
    </submittedName>
</protein>
<accession>A0AAD5WHK3</accession>
<organism evidence="1 2">
    <name type="scientific">Parelaphostrongylus tenuis</name>
    <name type="common">Meningeal worm</name>
    <dbReference type="NCBI Taxonomy" id="148309"/>
    <lineage>
        <taxon>Eukaryota</taxon>
        <taxon>Metazoa</taxon>
        <taxon>Ecdysozoa</taxon>
        <taxon>Nematoda</taxon>
        <taxon>Chromadorea</taxon>
        <taxon>Rhabditida</taxon>
        <taxon>Rhabditina</taxon>
        <taxon>Rhabditomorpha</taxon>
        <taxon>Strongyloidea</taxon>
        <taxon>Metastrongylidae</taxon>
        <taxon>Parelaphostrongylus</taxon>
    </lineage>
</organism>
<name>A0AAD5WHK3_PARTN</name>
<comment type="caution">
    <text evidence="1">The sequence shown here is derived from an EMBL/GenBank/DDBJ whole genome shotgun (WGS) entry which is preliminary data.</text>
</comment>
<dbReference type="AlphaFoldDB" id="A0AAD5WHK3"/>
<reference evidence="1" key="1">
    <citation type="submission" date="2021-06" db="EMBL/GenBank/DDBJ databases">
        <title>Parelaphostrongylus tenuis whole genome reference sequence.</title>
        <authorList>
            <person name="Garwood T.J."/>
            <person name="Larsen P.A."/>
            <person name="Fountain-Jones N.M."/>
            <person name="Garbe J.R."/>
            <person name="Macchietto M.G."/>
            <person name="Kania S.A."/>
            <person name="Gerhold R.W."/>
            <person name="Richards J.E."/>
            <person name="Wolf T.M."/>
        </authorList>
    </citation>
    <scope>NUCLEOTIDE SEQUENCE</scope>
    <source>
        <strain evidence="1">MNPRO001-30</strain>
        <tissue evidence="1">Meninges</tissue>
    </source>
</reference>
<keyword evidence="2" id="KW-1185">Reference proteome</keyword>
<sequence length="71" mass="7966">MASAKTLFRDTNTDPCSLPDPYWCSDYVRIYTNSSTNSNGFDRQVMCPSLIRSLQDSYNGCCRAVRALGCK</sequence>
<proteinExistence type="predicted"/>
<dbReference type="EMBL" id="JAHQIW010006785">
    <property type="protein sequence ID" value="KAJ1370477.1"/>
    <property type="molecule type" value="Genomic_DNA"/>
</dbReference>
<evidence type="ECO:0000313" key="2">
    <source>
        <dbReference type="Proteomes" id="UP001196413"/>
    </source>
</evidence>
<evidence type="ECO:0000313" key="1">
    <source>
        <dbReference type="EMBL" id="KAJ1370477.1"/>
    </source>
</evidence>
<gene>
    <name evidence="1" type="ORF">KIN20_032206</name>
</gene>